<dbReference type="SFLD" id="SFLDG01019">
    <property type="entry name" value="Terpene_Cyclase_Like_1_C_Termi"/>
    <property type="match status" value="1"/>
</dbReference>
<evidence type="ECO:0000313" key="4">
    <source>
        <dbReference type="EMBL" id="KAI7733444.1"/>
    </source>
</evidence>
<dbReference type="InterPro" id="IPR001906">
    <property type="entry name" value="Terpene_synth_N"/>
</dbReference>
<dbReference type="SFLD" id="SFLDS00005">
    <property type="entry name" value="Isoprenoid_Synthase_Type_I"/>
    <property type="match status" value="1"/>
</dbReference>
<dbReference type="CDD" id="cd00684">
    <property type="entry name" value="Terpene_cyclase_plant_C1"/>
    <property type="match status" value="1"/>
</dbReference>
<dbReference type="Pfam" id="PF01397">
    <property type="entry name" value="Terpene_synth"/>
    <property type="match status" value="1"/>
</dbReference>
<protein>
    <submittedName>
        <fullName evidence="4">Uncharacterized protein</fullName>
    </submittedName>
</protein>
<dbReference type="Gene3D" id="1.10.600.10">
    <property type="entry name" value="Farnesyl Diphosphate Synthase"/>
    <property type="match status" value="1"/>
</dbReference>
<organism evidence="4 5">
    <name type="scientific">Ambrosia artemisiifolia</name>
    <name type="common">Common ragweed</name>
    <dbReference type="NCBI Taxonomy" id="4212"/>
    <lineage>
        <taxon>Eukaryota</taxon>
        <taxon>Viridiplantae</taxon>
        <taxon>Streptophyta</taxon>
        <taxon>Embryophyta</taxon>
        <taxon>Tracheophyta</taxon>
        <taxon>Spermatophyta</taxon>
        <taxon>Magnoliopsida</taxon>
        <taxon>eudicotyledons</taxon>
        <taxon>Gunneridae</taxon>
        <taxon>Pentapetalae</taxon>
        <taxon>asterids</taxon>
        <taxon>campanulids</taxon>
        <taxon>Asterales</taxon>
        <taxon>Asteraceae</taxon>
        <taxon>Asteroideae</taxon>
        <taxon>Heliantheae alliance</taxon>
        <taxon>Heliantheae</taxon>
        <taxon>Ambrosia</taxon>
    </lineage>
</organism>
<dbReference type="Pfam" id="PF03936">
    <property type="entry name" value="Terpene_synth_C"/>
    <property type="match status" value="1"/>
</dbReference>
<dbReference type="AlphaFoldDB" id="A0AAD5C3J3"/>
<dbReference type="InterPro" id="IPR005630">
    <property type="entry name" value="Terpene_synthase_metal-bd"/>
</dbReference>
<evidence type="ECO:0000259" key="2">
    <source>
        <dbReference type="Pfam" id="PF01397"/>
    </source>
</evidence>
<proteinExistence type="predicted"/>
<dbReference type="SUPFAM" id="SSF48576">
    <property type="entry name" value="Terpenoid synthases"/>
    <property type="match status" value="1"/>
</dbReference>
<keyword evidence="5" id="KW-1185">Reference proteome</keyword>
<dbReference type="PANTHER" id="PTHR31225">
    <property type="entry name" value="OS04G0344100 PROTEIN-RELATED"/>
    <property type="match status" value="1"/>
</dbReference>
<evidence type="ECO:0000313" key="5">
    <source>
        <dbReference type="Proteomes" id="UP001206925"/>
    </source>
</evidence>
<dbReference type="InterPro" id="IPR008930">
    <property type="entry name" value="Terpenoid_cyclase/PrenylTrfase"/>
</dbReference>
<name>A0AAD5C3J3_AMBAR</name>
<accession>A0AAD5C3J3</accession>
<dbReference type="InterPro" id="IPR034741">
    <property type="entry name" value="Terpene_cyclase-like_1_C"/>
</dbReference>
<reference evidence="4" key="1">
    <citation type="submission" date="2022-06" db="EMBL/GenBank/DDBJ databases">
        <title>Uncovering the hologenomic basis of an extraordinary plant invasion.</title>
        <authorList>
            <person name="Bieker V.C."/>
            <person name="Martin M.D."/>
            <person name="Gilbert T."/>
            <person name="Hodgins K."/>
            <person name="Battlay P."/>
            <person name="Petersen B."/>
            <person name="Wilson J."/>
        </authorList>
    </citation>
    <scope>NUCLEOTIDE SEQUENCE</scope>
    <source>
        <strain evidence="4">AA19_3_7</strain>
        <tissue evidence="4">Leaf</tissue>
    </source>
</reference>
<gene>
    <name evidence="4" type="ORF">M8C21_002264</name>
</gene>
<dbReference type="InterPro" id="IPR008949">
    <property type="entry name" value="Isoprenoid_synthase_dom_sf"/>
</dbReference>
<dbReference type="InterPro" id="IPR036965">
    <property type="entry name" value="Terpene_synth_N_sf"/>
</dbReference>
<dbReference type="Gene3D" id="1.50.10.130">
    <property type="entry name" value="Terpene synthase, N-terminal domain"/>
    <property type="match status" value="1"/>
</dbReference>
<dbReference type="FunFam" id="1.10.600.10:FF:000007">
    <property type="entry name" value="Isoprene synthase, chloroplastic"/>
    <property type="match status" value="1"/>
</dbReference>
<dbReference type="GO" id="GO:0046246">
    <property type="term" value="P:terpene biosynthetic process"/>
    <property type="evidence" value="ECO:0007669"/>
    <property type="project" value="UniProtKB-ARBA"/>
</dbReference>
<feature type="domain" description="Terpene synthase metal-binding" evidence="3">
    <location>
        <begin position="259"/>
        <end position="490"/>
    </location>
</feature>
<dbReference type="GO" id="GO:0010333">
    <property type="term" value="F:terpene synthase activity"/>
    <property type="evidence" value="ECO:0007669"/>
    <property type="project" value="InterPro"/>
</dbReference>
<dbReference type="InterPro" id="IPR050148">
    <property type="entry name" value="Terpene_synthase-like"/>
</dbReference>
<feature type="domain" description="Terpene synthase N-terminal" evidence="2">
    <location>
        <begin position="20"/>
        <end position="201"/>
    </location>
</feature>
<dbReference type="InterPro" id="IPR044814">
    <property type="entry name" value="Terpene_cyclase_plant_C1"/>
</dbReference>
<evidence type="ECO:0000256" key="1">
    <source>
        <dbReference type="ARBA" id="ARBA00022723"/>
    </source>
</evidence>
<sequence>MAITTDEPVIRRTTKYPPSEWSYDFIQSLPGNSMVETYKTASNNFKERVRNIISKEASVENPSRTLELVDDLLRLGISYHFKDEISRVLKMIHNCYFVVPERCNTMNLNLKALRFRLLRQHGYQIPQEIFYDIYDTLGIIKEAAEEDVVGMLNLYEASFYAVDGERILDETREFTTKCLREKQEKNKIVDTKSMMLISHALELPLLWRIPWFESMWFIKAYKVRSDMIPLLVEFTELDYNMVQGVHQEDLKYTSRWWADLHWDKKLTFARDRMVESFMWSAGVNHEAPFGVLRRNLAKLITIVNVIDDIYDVYGTLDELEQFTKVVRRWDVNAVSRLPDYMKIFFLGLNNTINEVAFNTLINKKSFSIPYVQKAWIDYCEAMLLEARWFNNGYTPTLEEYMNNSRTRVAIPVVVSSVYFLDSYVSTGEALDSVIQSSATILRLADDLGTALAEFARGDVPKAVECYMHHTGVSEEKAKAYIKSIIIDAYKRITKDRMACKSPSLQIYIDCALNLSRMGQFTYEREVDVLGTPDDFYKNHLISLLFILYPPLEINNFHFVSHVVSCGLNNHELFMDLEVID</sequence>
<dbReference type="PANTHER" id="PTHR31225:SF227">
    <property type="entry name" value="LYASE"/>
    <property type="match status" value="1"/>
</dbReference>
<dbReference type="SUPFAM" id="SSF48239">
    <property type="entry name" value="Terpenoid cyclases/Protein prenyltransferases"/>
    <property type="match status" value="1"/>
</dbReference>
<keyword evidence="1" id="KW-0479">Metal-binding</keyword>
<dbReference type="Proteomes" id="UP001206925">
    <property type="component" value="Unassembled WGS sequence"/>
</dbReference>
<dbReference type="GO" id="GO:0000287">
    <property type="term" value="F:magnesium ion binding"/>
    <property type="evidence" value="ECO:0007669"/>
    <property type="project" value="InterPro"/>
</dbReference>
<dbReference type="GO" id="GO:0016102">
    <property type="term" value="P:diterpenoid biosynthetic process"/>
    <property type="evidence" value="ECO:0007669"/>
    <property type="project" value="InterPro"/>
</dbReference>
<dbReference type="EMBL" id="JAMZMK010009988">
    <property type="protein sequence ID" value="KAI7733444.1"/>
    <property type="molecule type" value="Genomic_DNA"/>
</dbReference>
<comment type="caution">
    <text evidence="4">The sequence shown here is derived from an EMBL/GenBank/DDBJ whole genome shotgun (WGS) entry which is preliminary data.</text>
</comment>
<evidence type="ECO:0000259" key="3">
    <source>
        <dbReference type="Pfam" id="PF03936"/>
    </source>
</evidence>